<evidence type="ECO:0000313" key="6">
    <source>
        <dbReference type="EMBL" id="CAE6463183.1"/>
    </source>
</evidence>
<dbReference type="Proteomes" id="UP000663850">
    <property type="component" value="Unassembled WGS sequence"/>
</dbReference>
<evidence type="ECO:0000256" key="4">
    <source>
        <dbReference type="RuleBase" id="RU003651"/>
    </source>
</evidence>
<keyword evidence="1" id="KW-0677">Repeat</keyword>
<proteinExistence type="inferred from homology"/>
<dbReference type="InterPro" id="IPR003593">
    <property type="entry name" value="AAA+_ATPase"/>
</dbReference>
<dbReference type="InterPro" id="IPR050168">
    <property type="entry name" value="AAA_ATPase_domain"/>
</dbReference>
<reference evidence="6" key="1">
    <citation type="submission" date="2021-01" db="EMBL/GenBank/DDBJ databases">
        <authorList>
            <person name="Kaushik A."/>
        </authorList>
    </citation>
    <scope>NUCLEOTIDE SEQUENCE</scope>
    <source>
        <strain evidence="6">Type strain: AG8-Rh-89/</strain>
    </source>
</reference>
<evidence type="ECO:0000256" key="1">
    <source>
        <dbReference type="ARBA" id="ARBA00022737"/>
    </source>
</evidence>
<keyword evidence="3 4" id="KW-0067">ATP-binding</keyword>
<dbReference type="GO" id="GO:0016887">
    <property type="term" value="F:ATP hydrolysis activity"/>
    <property type="evidence" value="ECO:0007669"/>
    <property type="project" value="InterPro"/>
</dbReference>
<comment type="caution">
    <text evidence="6">The sequence shown here is derived from an EMBL/GenBank/DDBJ whole genome shotgun (WGS) entry which is preliminary data.</text>
</comment>
<dbReference type="FunFam" id="3.40.50.300:FF:000018">
    <property type="entry name" value="Cell division control 48"/>
    <property type="match status" value="1"/>
</dbReference>
<name>A0A8H3BSC3_9AGAM</name>
<dbReference type="Pfam" id="PF00004">
    <property type="entry name" value="AAA"/>
    <property type="match status" value="2"/>
</dbReference>
<dbReference type="Pfam" id="PF17862">
    <property type="entry name" value="AAA_lid_3"/>
    <property type="match status" value="2"/>
</dbReference>
<dbReference type="InterPro" id="IPR041569">
    <property type="entry name" value="AAA_lid_3"/>
</dbReference>
<feature type="domain" description="AAA+ ATPase" evidence="5">
    <location>
        <begin position="470"/>
        <end position="606"/>
    </location>
</feature>
<evidence type="ECO:0000313" key="7">
    <source>
        <dbReference type="Proteomes" id="UP000663850"/>
    </source>
</evidence>
<dbReference type="SMART" id="SM00382">
    <property type="entry name" value="AAA"/>
    <property type="match status" value="2"/>
</dbReference>
<dbReference type="InterPro" id="IPR003960">
    <property type="entry name" value="ATPase_AAA_CS"/>
</dbReference>
<dbReference type="EMBL" id="CAJMWZ010002808">
    <property type="protein sequence ID" value="CAE6463183.1"/>
    <property type="molecule type" value="Genomic_DNA"/>
</dbReference>
<dbReference type="InterPro" id="IPR027417">
    <property type="entry name" value="P-loop_NTPase"/>
</dbReference>
<feature type="domain" description="AAA+ ATPase" evidence="5">
    <location>
        <begin position="199"/>
        <end position="344"/>
    </location>
</feature>
<accession>A0A8H3BSC3</accession>
<dbReference type="GO" id="GO:0005524">
    <property type="term" value="F:ATP binding"/>
    <property type="evidence" value="ECO:0007669"/>
    <property type="project" value="UniProtKB-KW"/>
</dbReference>
<dbReference type="SUPFAM" id="SSF52540">
    <property type="entry name" value="P-loop containing nucleoside triphosphate hydrolases"/>
    <property type="match status" value="2"/>
</dbReference>
<evidence type="ECO:0000256" key="2">
    <source>
        <dbReference type="ARBA" id="ARBA00022741"/>
    </source>
</evidence>
<dbReference type="GO" id="GO:0005737">
    <property type="term" value="C:cytoplasm"/>
    <property type="evidence" value="ECO:0007669"/>
    <property type="project" value="TreeGrafter"/>
</dbReference>
<protein>
    <recommendedName>
        <fullName evidence="5">AAA+ ATPase domain-containing protein</fullName>
    </recommendedName>
</protein>
<dbReference type="PANTHER" id="PTHR23077">
    <property type="entry name" value="AAA-FAMILY ATPASE"/>
    <property type="match status" value="1"/>
</dbReference>
<gene>
    <name evidence="6" type="ORF">RDB_LOCUS54023</name>
</gene>
<comment type="similarity">
    <text evidence="4">Belongs to the AAA ATPase family.</text>
</comment>
<dbReference type="FunFam" id="3.40.50.300:FF:001985">
    <property type="entry name" value="Chromosome 9, whole genome shotgun sequence"/>
    <property type="match status" value="1"/>
</dbReference>
<evidence type="ECO:0000256" key="3">
    <source>
        <dbReference type="ARBA" id="ARBA00022840"/>
    </source>
</evidence>
<dbReference type="PANTHER" id="PTHR23077:SF27">
    <property type="entry name" value="ATPASE FAMILY GENE 2 PROTEIN HOMOLOG A"/>
    <property type="match status" value="1"/>
</dbReference>
<dbReference type="InterPro" id="IPR003959">
    <property type="entry name" value="ATPase_AAA_core"/>
</dbReference>
<dbReference type="Gene3D" id="1.10.8.60">
    <property type="match status" value="2"/>
</dbReference>
<evidence type="ECO:0000259" key="5">
    <source>
        <dbReference type="SMART" id="SM00382"/>
    </source>
</evidence>
<dbReference type="Gene3D" id="3.40.50.300">
    <property type="entry name" value="P-loop containing nucleotide triphosphate hydrolases"/>
    <property type="match status" value="2"/>
</dbReference>
<dbReference type="PROSITE" id="PS00674">
    <property type="entry name" value="AAA"/>
    <property type="match status" value="2"/>
</dbReference>
<dbReference type="AlphaFoldDB" id="A0A8H3BSC3"/>
<sequence>MRRDLVAVDARGPVGLSYFSAKALNLGDGAHVQVWKNPSEDKQIRRTSRVSLKPLEPLPLSAEKRRDWLKLLARESLIDLKYVIRGQVLTVTFEGHSRVFQIVEFEPKSHSEKLAEDIAGLSITKGIDWHSVIQSAAEVDWDTQVDITDEHETKPPIIAQVGSPYSTVGGLDKQIAVVRDLIEIPLTHPGLFHQFGLKPPKGILLYGPPGTGKTHLARAIAHSTHASLLAISGAELASAFHGETESRLRAVFADARKQSPCIIVLDEVDAMCPRREDGGGGVEARVVATLLTELDGIDSSGADDKQRKQPRIVVVATTNRPNAIDPALRRPGRFDREIEIGIPDASARLQILSVLLRDTPHELTDQELESIAARTHGYVGADLAAVVRDGGTRAIKRTLSGSSLSPITATDLSHALVTIRPSGLRSFAIETPTTRWADVGGQSVVQARLRESVEWPLRHPEAFKRLGVRPPAGVLMYGPPGCSKTLIARALATESGVNFLSVKGPELLNKYVGESERAVREIFTKARGAAPSIIFFDEIDALATARDTDTGRAHEGVLTSLLTEMDGVQELVGVTVVAATNRPDVLDSALMRPGRLDKLLYVGPPDKAGRKEILGIRTSKMSVDPGLDLDVLAELTEGCSGAEIAALCQDAALGTMRSDMDARYVRRADFETAAREIPRQITREMVESYLAFGQRRG</sequence>
<dbReference type="CDD" id="cd19511">
    <property type="entry name" value="RecA-like_CDC48_r2-like"/>
    <property type="match status" value="1"/>
</dbReference>
<organism evidence="6 7">
    <name type="scientific">Rhizoctonia solani</name>
    <dbReference type="NCBI Taxonomy" id="456999"/>
    <lineage>
        <taxon>Eukaryota</taxon>
        <taxon>Fungi</taxon>
        <taxon>Dikarya</taxon>
        <taxon>Basidiomycota</taxon>
        <taxon>Agaricomycotina</taxon>
        <taxon>Agaricomycetes</taxon>
        <taxon>Cantharellales</taxon>
        <taxon>Ceratobasidiaceae</taxon>
        <taxon>Rhizoctonia</taxon>
    </lineage>
</organism>
<keyword evidence="2 4" id="KW-0547">Nucleotide-binding</keyword>
<dbReference type="CDD" id="cd19503">
    <property type="entry name" value="RecA-like_CDC48_NLV2_r1-like"/>
    <property type="match status" value="1"/>
</dbReference>